<dbReference type="SMART" id="SM00855">
    <property type="entry name" value="PGAM"/>
    <property type="match status" value="1"/>
</dbReference>
<dbReference type="RefSeq" id="WP_069032023.1">
    <property type="nucleotide sequence ID" value="NZ_MDKC01000001.1"/>
</dbReference>
<dbReference type="Proteomes" id="UP000094580">
    <property type="component" value="Unassembled WGS sequence"/>
</dbReference>
<keyword evidence="6" id="KW-1185">Reference proteome</keyword>
<evidence type="ECO:0000256" key="2">
    <source>
        <dbReference type="ARBA" id="ARBA00012028"/>
    </source>
</evidence>
<organism evidence="5 6">
    <name type="scientific">Gottfriedia luciferensis</name>
    <dbReference type="NCBI Taxonomy" id="178774"/>
    <lineage>
        <taxon>Bacteria</taxon>
        <taxon>Bacillati</taxon>
        <taxon>Bacillota</taxon>
        <taxon>Bacilli</taxon>
        <taxon>Bacillales</taxon>
        <taxon>Bacillaceae</taxon>
        <taxon>Gottfriedia</taxon>
    </lineage>
</organism>
<accession>A0ABX2ZVY5</accession>
<protein>
    <recommendedName>
        <fullName evidence="2">phosphoglycerate mutase (2,3-diphosphoglycerate-dependent)</fullName>
        <ecNumber evidence="2">5.4.2.11</ecNumber>
    </recommendedName>
</protein>
<gene>
    <name evidence="5" type="ORF">BED47_01340</name>
</gene>
<keyword evidence="4" id="KW-0413">Isomerase</keyword>
<dbReference type="EMBL" id="MDKC01000001">
    <property type="protein sequence ID" value="ODG93842.1"/>
    <property type="molecule type" value="Genomic_DNA"/>
</dbReference>
<dbReference type="EC" id="5.4.2.11" evidence="2"/>
<evidence type="ECO:0000256" key="4">
    <source>
        <dbReference type="ARBA" id="ARBA00023235"/>
    </source>
</evidence>
<evidence type="ECO:0000313" key="6">
    <source>
        <dbReference type="Proteomes" id="UP000094580"/>
    </source>
</evidence>
<evidence type="ECO:0000256" key="1">
    <source>
        <dbReference type="ARBA" id="ARBA00006717"/>
    </source>
</evidence>
<dbReference type="InterPro" id="IPR005952">
    <property type="entry name" value="Phosphogly_mut1"/>
</dbReference>
<dbReference type="InterPro" id="IPR013078">
    <property type="entry name" value="His_Pase_superF_clade-1"/>
</dbReference>
<evidence type="ECO:0000313" key="5">
    <source>
        <dbReference type="EMBL" id="ODG93842.1"/>
    </source>
</evidence>
<comment type="similarity">
    <text evidence="1">Belongs to the phosphoglycerate mutase family. BPG-dependent PGAM subfamily.</text>
</comment>
<dbReference type="PANTHER" id="PTHR11931">
    <property type="entry name" value="PHOSPHOGLYCERATE MUTASE"/>
    <property type="match status" value="1"/>
</dbReference>
<proteinExistence type="inferred from homology"/>
<dbReference type="InterPro" id="IPR029033">
    <property type="entry name" value="His_PPase_superfam"/>
</dbReference>
<dbReference type="Gene3D" id="3.40.50.1240">
    <property type="entry name" value="Phosphoglycerate mutase-like"/>
    <property type="match status" value="1"/>
</dbReference>
<evidence type="ECO:0000256" key="3">
    <source>
        <dbReference type="ARBA" id="ARBA00023152"/>
    </source>
</evidence>
<dbReference type="CDD" id="cd07067">
    <property type="entry name" value="HP_PGM_like"/>
    <property type="match status" value="1"/>
</dbReference>
<dbReference type="SUPFAM" id="SSF53254">
    <property type="entry name" value="Phosphoglycerate mutase-like"/>
    <property type="match status" value="1"/>
</dbReference>
<dbReference type="Pfam" id="PF00300">
    <property type="entry name" value="His_Phos_1"/>
    <property type="match status" value="1"/>
</dbReference>
<reference evidence="5 6" key="1">
    <citation type="submission" date="2016-07" db="EMBL/GenBank/DDBJ databases">
        <authorList>
            <person name="Townsley L."/>
            <person name="Shank E.A."/>
        </authorList>
    </citation>
    <scope>NUCLEOTIDE SEQUENCE [LARGE SCALE GENOMIC DNA]</scope>
    <source>
        <strain evidence="5 6">CH01</strain>
    </source>
</reference>
<sequence>MKNRIHLYLIRHGETYLNRYKRMQGWADSPLTEEGKLVAIECGNRLSDIQFDRVFTSDSGRTVETAELILQQNSYEIPVIRKTKAFRESFFGSFEGEFSAVALGKVANDHGYTSFRELLRNRSLEDITNFIKESDPYHHAESYSELWDRIEKGLNELIIENNKNDENVLIVTHGNTIRNIVKKFSEEFNIELEIKNASITILEYSSDTYKVISFNQ</sequence>
<comment type="caution">
    <text evidence="5">The sequence shown here is derived from an EMBL/GenBank/DDBJ whole genome shotgun (WGS) entry which is preliminary data.</text>
</comment>
<name>A0ABX2ZVY5_9BACI</name>
<dbReference type="PIRSF" id="PIRSF000709">
    <property type="entry name" value="6PFK_2-Ptase"/>
    <property type="match status" value="1"/>
</dbReference>
<keyword evidence="3" id="KW-0324">Glycolysis</keyword>